<dbReference type="InterPro" id="IPR015421">
    <property type="entry name" value="PyrdxlP-dep_Trfase_major"/>
</dbReference>
<evidence type="ECO:0000256" key="1">
    <source>
        <dbReference type="ARBA" id="ARBA00007970"/>
    </source>
</evidence>
<keyword evidence="5" id="KW-0732">Signal</keyword>
<accession>A0A7W5ZL53</accession>
<evidence type="ECO:0000256" key="5">
    <source>
        <dbReference type="SAM" id="SignalP"/>
    </source>
</evidence>
<dbReference type="PANTHER" id="PTHR43643">
    <property type="entry name" value="HISTIDINOL-PHOSPHATE AMINOTRANSFERASE 2"/>
    <property type="match status" value="1"/>
</dbReference>
<dbReference type="GO" id="GO:0030170">
    <property type="term" value="F:pyridoxal phosphate binding"/>
    <property type="evidence" value="ECO:0007669"/>
    <property type="project" value="InterPro"/>
</dbReference>
<protein>
    <submittedName>
        <fullName evidence="7">Histidinol-phosphate aminotransferase</fullName>
        <ecNumber evidence="7">2.6.1.9</ecNumber>
    </submittedName>
</protein>
<sequence>MSFIVNRRDWLKSGLLASSGLALGSATTAQASTAYSSLGIFDVYAEREREIVQEALLAAAPQVRARLSSNENPWGPAPTAIKAIADNAPKAFLYAGPVTAELKKTIAGMHGVTPDQVMLGAGSSELLMASLLLAATKGKVMMAETCYISGRDAREDGATMKTEKVPLTKDYQYDLEAMATRVNSETSMIYVCNPNNPTGVMLPSAKLKSFCDSVSPKATVLVDEAYIDYAPNPATDSMVECIRKGQNVLILRTLSKLHGFAGLRIGYALGQPALLKDLRKFCSGGFTVSTTSAAAAVASFKDKAFQDMVLKNTIESKKFLCDSLTSMGYSYLPSSANFVLFPIKMKGPMLLQKMMAEGVSVKSWFFDQQHWCRVSIGTMDEMKAFKDAFAKSVS</sequence>
<dbReference type="EMBL" id="JACIBY010000003">
    <property type="protein sequence ID" value="MBB3837829.1"/>
    <property type="molecule type" value="Genomic_DNA"/>
</dbReference>
<evidence type="ECO:0000256" key="2">
    <source>
        <dbReference type="ARBA" id="ARBA00022576"/>
    </source>
</evidence>
<dbReference type="InterPro" id="IPR015424">
    <property type="entry name" value="PyrdxlP-dep_Trfase"/>
</dbReference>
<feature type="domain" description="Aminotransferase class I/classII large" evidence="6">
    <location>
        <begin position="67"/>
        <end position="385"/>
    </location>
</feature>
<feature type="signal peptide" evidence="5">
    <location>
        <begin position="1"/>
        <end position="31"/>
    </location>
</feature>
<dbReference type="AlphaFoldDB" id="A0A7W5ZL53"/>
<evidence type="ECO:0000313" key="7">
    <source>
        <dbReference type="EMBL" id="MBB3837829.1"/>
    </source>
</evidence>
<keyword evidence="3 7" id="KW-0808">Transferase</keyword>
<dbReference type="InterPro" id="IPR006311">
    <property type="entry name" value="TAT_signal"/>
</dbReference>
<evidence type="ECO:0000313" key="8">
    <source>
        <dbReference type="Proteomes" id="UP000541352"/>
    </source>
</evidence>
<feature type="chain" id="PRO_5031464106" evidence="5">
    <location>
        <begin position="32"/>
        <end position="394"/>
    </location>
</feature>
<gene>
    <name evidence="7" type="ORF">FHS57_001826</name>
</gene>
<keyword evidence="4" id="KW-0663">Pyridoxal phosphate</keyword>
<comment type="similarity">
    <text evidence="1">Belongs to the class-II pyridoxal-phosphate-dependent aminotransferase family. Histidinol-phosphate aminotransferase subfamily.</text>
</comment>
<dbReference type="CDD" id="cd00609">
    <property type="entry name" value="AAT_like"/>
    <property type="match status" value="1"/>
</dbReference>
<dbReference type="Pfam" id="PF00155">
    <property type="entry name" value="Aminotran_1_2"/>
    <property type="match status" value="1"/>
</dbReference>
<dbReference type="InterPro" id="IPR050106">
    <property type="entry name" value="HistidinolP_aminotransfase"/>
</dbReference>
<dbReference type="GO" id="GO:0004400">
    <property type="term" value="F:histidinol-phosphate transaminase activity"/>
    <property type="evidence" value="ECO:0007669"/>
    <property type="project" value="UniProtKB-EC"/>
</dbReference>
<comment type="caution">
    <text evidence="7">The sequence shown here is derived from an EMBL/GenBank/DDBJ whole genome shotgun (WGS) entry which is preliminary data.</text>
</comment>
<keyword evidence="2 7" id="KW-0032">Aminotransferase</keyword>
<dbReference type="EC" id="2.6.1.9" evidence="7"/>
<dbReference type="Proteomes" id="UP000541352">
    <property type="component" value="Unassembled WGS sequence"/>
</dbReference>
<organism evidence="7 8">
    <name type="scientific">Runella defluvii</name>
    <dbReference type="NCBI Taxonomy" id="370973"/>
    <lineage>
        <taxon>Bacteria</taxon>
        <taxon>Pseudomonadati</taxon>
        <taxon>Bacteroidota</taxon>
        <taxon>Cytophagia</taxon>
        <taxon>Cytophagales</taxon>
        <taxon>Spirosomataceae</taxon>
        <taxon>Runella</taxon>
    </lineage>
</organism>
<evidence type="ECO:0000256" key="4">
    <source>
        <dbReference type="ARBA" id="ARBA00022898"/>
    </source>
</evidence>
<dbReference type="PANTHER" id="PTHR43643:SF3">
    <property type="entry name" value="HISTIDINOL-PHOSPHATE AMINOTRANSFERASE"/>
    <property type="match status" value="1"/>
</dbReference>
<proteinExistence type="inferred from homology"/>
<name>A0A7W5ZL53_9BACT</name>
<dbReference type="Gene3D" id="3.90.1150.10">
    <property type="entry name" value="Aspartate Aminotransferase, domain 1"/>
    <property type="match status" value="1"/>
</dbReference>
<dbReference type="SUPFAM" id="SSF53383">
    <property type="entry name" value="PLP-dependent transferases"/>
    <property type="match status" value="1"/>
</dbReference>
<keyword evidence="8" id="KW-1185">Reference proteome</keyword>
<dbReference type="PROSITE" id="PS51318">
    <property type="entry name" value="TAT"/>
    <property type="match status" value="1"/>
</dbReference>
<dbReference type="InterPro" id="IPR004839">
    <property type="entry name" value="Aminotransferase_I/II_large"/>
</dbReference>
<evidence type="ECO:0000259" key="6">
    <source>
        <dbReference type="Pfam" id="PF00155"/>
    </source>
</evidence>
<dbReference type="RefSeq" id="WP_183972691.1">
    <property type="nucleotide sequence ID" value="NZ_JACIBY010000003.1"/>
</dbReference>
<reference evidence="7 8" key="1">
    <citation type="submission" date="2020-08" db="EMBL/GenBank/DDBJ databases">
        <title>Genomic Encyclopedia of Type Strains, Phase IV (KMG-IV): sequencing the most valuable type-strain genomes for metagenomic binning, comparative biology and taxonomic classification.</title>
        <authorList>
            <person name="Goeker M."/>
        </authorList>
    </citation>
    <scope>NUCLEOTIDE SEQUENCE [LARGE SCALE GENOMIC DNA]</scope>
    <source>
        <strain evidence="7 8">DSM 17976</strain>
    </source>
</reference>
<dbReference type="InterPro" id="IPR015422">
    <property type="entry name" value="PyrdxlP-dep_Trfase_small"/>
</dbReference>
<evidence type="ECO:0000256" key="3">
    <source>
        <dbReference type="ARBA" id="ARBA00022679"/>
    </source>
</evidence>
<dbReference type="Gene3D" id="3.40.640.10">
    <property type="entry name" value="Type I PLP-dependent aspartate aminotransferase-like (Major domain)"/>
    <property type="match status" value="1"/>
</dbReference>